<dbReference type="OrthoDB" id="6627459at2"/>
<keyword evidence="7" id="KW-1185">Reference proteome</keyword>
<dbReference type="EMBL" id="WABS01000001">
    <property type="protein sequence ID" value="MBI0553083.1"/>
    <property type="molecule type" value="Genomic_DNA"/>
</dbReference>
<keyword evidence="1" id="KW-0732">Signal</keyword>
<dbReference type="HOGENOM" id="CLU_1189018_0_0_6"/>
<reference evidence="2" key="2">
    <citation type="submission" date="2012-03" db="EMBL/GenBank/DDBJ databases">
        <authorList>
            <person name="Koskinen P."/>
            <person name="Laine P."/>
            <person name="Niemi O."/>
            <person name="Nykyri J."/>
            <person name="Harjunpaa H."/>
            <person name="Auvinen P."/>
            <person name="Paulin L."/>
            <person name="Pirhonen M."/>
            <person name="Palva T."/>
            <person name="Holm L."/>
        </authorList>
    </citation>
    <scope>NUCLEOTIDE SEQUENCE</scope>
    <source>
        <strain evidence="2">SCC3193</strain>
    </source>
</reference>
<dbReference type="STRING" id="1905730.W5S_2430"/>
<dbReference type="eggNOG" id="ENOG5032V0Y">
    <property type="taxonomic scope" value="Bacteria"/>
</dbReference>
<evidence type="ECO:0000256" key="1">
    <source>
        <dbReference type="SAM" id="SignalP"/>
    </source>
</evidence>
<reference evidence="3" key="5">
    <citation type="submission" date="2024-05" db="EMBL/GenBank/DDBJ databases">
        <title>Identification of Pectobacterium versatile causing blackleg of potato from New York State with a whole genome sequencing approach.</title>
        <authorList>
            <person name="Ma X."/>
            <person name="Swingle B."/>
        </authorList>
    </citation>
    <scope>NUCLEOTIDE SEQUENCE</scope>
    <source>
        <strain evidence="3">NY1588A</strain>
    </source>
</reference>
<name>A0A0H3I6S4_PECPM</name>
<feature type="chain" id="PRO_5044543093" evidence="1">
    <location>
        <begin position="22"/>
        <end position="219"/>
    </location>
</feature>
<dbReference type="AlphaFoldDB" id="A0A0H3I6S4"/>
<evidence type="ECO:0000313" key="6">
    <source>
        <dbReference type="Proteomes" id="UP000269665"/>
    </source>
</evidence>
<dbReference type="EMBL" id="PSZG01000001">
    <property type="protein sequence ID" value="RKO76485.1"/>
    <property type="molecule type" value="Genomic_DNA"/>
</dbReference>
<gene>
    <name evidence="2" type="ordered locus">W5S_2430</name>
    <name evidence="4" type="ORF">C5E00_06660</name>
    <name evidence="3" type="ORF">F6Q06_01035</name>
</gene>
<dbReference type="GeneID" id="45849081"/>
<protein>
    <submittedName>
        <fullName evidence="2">Bacterial SH3 domain protein</fullName>
    </submittedName>
</protein>
<reference evidence="4 6" key="3">
    <citation type="journal article" date="2018" name="BMC Genomics">
        <title>High genomic variability in the plant pathogenic bacterium Pectobacterium parmentieri deciphered from de novo assembled complete genomes.</title>
        <authorList>
            <person name="Zoledowska S."/>
            <person name="Motyka-Pomagruk A."/>
            <person name="Sledz W."/>
            <person name="Mengoni A."/>
            <person name="Lojkowska E."/>
        </authorList>
    </citation>
    <scope>NUCLEOTIDE SEQUENCE [LARGE SCALE GENOMIC DNA]</scope>
    <source>
        <strain evidence="4 6">IFB5626</strain>
    </source>
</reference>
<reference evidence="2 5" key="1">
    <citation type="journal article" date="2012" name="J. Bacteriol.">
        <title>Genome sequence of Pectobacterium sp. strain SCC3193.</title>
        <authorList>
            <person name="Koskinen J.P."/>
            <person name="Laine P."/>
            <person name="Niemi O."/>
            <person name="Nykyri J."/>
            <person name="Harjunpaa H."/>
            <person name="Auvinen P."/>
            <person name="Paulin L."/>
            <person name="Pirhonen M."/>
            <person name="Palva T."/>
            <person name="Holm L."/>
        </authorList>
    </citation>
    <scope>NUCLEOTIDE SEQUENCE [LARGE SCALE GENOMIC DNA]</scope>
    <source>
        <strain evidence="2 5">SCC3193</strain>
    </source>
</reference>
<dbReference type="EMBL" id="CP003415">
    <property type="protein sequence ID" value="AFI90518.1"/>
    <property type="molecule type" value="Genomic_DNA"/>
</dbReference>
<dbReference type="PATRIC" id="fig|1166016.3.peg.2451"/>
<evidence type="ECO:0000313" key="3">
    <source>
        <dbReference type="EMBL" id="MBI0553083.1"/>
    </source>
</evidence>
<dbReference type="RefSeq" id="WP_014700092.1">
    <property type="nucleotide sequence ID" value="NC_017845.1"/>
</dbReference>
<dbReference type="Proteomes" id="UP000008044">
    <property type="component" value="Chromosome"/>
</dbReference>
<dbReference type="Proteomes" id="UP000269665">
    <property type="component" value="Unassembled WGS sequence"/>
</dbReference>
<feature type="signal peptide" evidence="1">
    <location>
        <begin position="1"/>
        <end position="21"/>
    </location>
</feature>
<reference evidence="7" key="4">
    <citation type="submission" date="2023-07" db="EMBL/GenBank/DDBJ databases">
        <title>Identification of Pectobacterium versatile causing blackleg of potato from New York State with a whole genome sequencing approach.</title>
        <authorList>
            <person name="Ma X."/>
            <person name="Swingle B."/>
        </authorList>
    </citation>
    <scope>NUCLEOTIDE SEQUENCE [LARGE SCALE GENOMIC DNA]</scope>
    <source>
        <strain evidence="7">NY1588A</strain>
    </source>
</reference>
<dbReference type="Proteomes" id="UP001194579">
    <property type="component" value="Unassembled WGS sequence"/>
</dbReference>
<accession>A0A0H3I6S4</accession>
<proteinExistence type="predicted"/>
<evidence type="ECO:0000313" key="2">
    <source>
        <dbReference type="EMBL" id="AFI90518.1"/>
    </source>
</evidence>
<dbReference type="KEGG" id="ppar:A8F97_06365"/>
<evidence type="ECO:0000313" key="4">
    <source>
        <dbReference type="EMBL" id="RKO76485.1"/>
    </source>
</evidence>
<sequence length="219" mass="25291">MKRNIFICIIIFLLSPLPSLADTVKDGVLQFYWLPQWNNGINDPELKLRFFVFSNEGKQKEVIDIKGTHSNEAFVKKNFKTIPDDFFINKEGHMEQNGTVTLRKLINYKECDSAIWQAEFISFLQKDANFKIDDNSDSCNPLPYVIIYQLKSDVDNVSLFDKPNDTGKIIYEIDSQHALVKIKTANSDWIYVAEYDASQKDLIGSKKGYVRLKHLDPLN</sequence>
<organism evidence="2 5">
    <name type="scientific">Pectobacterium parmentieri</name>
    <dbReference type="NCBI Taxonomy" id="1905730"/>
    <lineage>
        <taxon>Bacteria</taxon>
        <taxon>Pseudomonadati</taxon>
        <taxon>Pseudomonadota</taxon>
        <taxon>Gammaproteobacteria</taxon>
        <taxon>Enterobacterales</taxon>
        <taxon>Pectobacteriaceae</taxon>
        <taxon>Pectobacterium</taxon>
    </lineage>
</organism>
<dbReference type="KEGG" id="pec:W5S_2430"/>
<evidence type="ECO:0000313" key="7">
    <source>
        <dbReference type="Proteomes" id="UP001194579"/>
    </source>
</evidence>
<evidence type="ECO:0000313" key="5">
    <source>
        <dbReference type="Proteomes" id="UP000008044"/>
    </source>
</evidence>